<dbReference type="PANTHER" id="PTHR48475:SF2">
    <property type="entry name" value="RIBONUCLEASE H"/>
    <property type="match status" value="1"/>
</dbReference>
<name>A0A392M1B4_9FABA</name>
<dbReference type="AlphaFoldDB" id="A0A392M1B4"/>
<keyword evidence="2" id="KW-1185">Reference proteome</keyword>
<reference evidence="1 2" key="1">
    <citation type="journal article" date="2018" name="Front. Plant Sci.">
        <title>Red Clover (Trifolium pratense) and Zigzag Clover (T. medium) - A Picture of Genomic Similarities and Differences.</title>
        <authorList>
            <person name="Dluhosova J."/>
            <person name="Istvanek J."/>
            <person name="Nedelnik J."/>
            <person name="Repkova J."/>
        </authorList>
    </citation>
    <scope>NUCLEOTIDE SEQUENCE [LARGE SCALE GENOMIC DNA]</scope>
    <source>
        <strain evidence="2">cv. 10/8</strain>
        <tissue evidence="1">Leaf</tissue>
    </source>
</reference>
<dbReference type="Gene3D" id="3.30.420.10">
    <property type="entry name" value="Ribonuclease H-like superfamily/Ribonuclease H"/>
    <property type="match status" value="1"/>
</dbReference>
<dbReference type="EMBL" id="LXQA010001483">
    <property type="protein sequence ID" value="MCH80778.1"/>
    <property type="molecule type" value="Genomic_DNA"/>
</dbReference>
<comment type="caution">
    <text evidence="1">The sequence shown here is derived from an EMBL/GenBank/DDBJ whole genome shotgun (WGS) entry which is preliminary data.</text>
</comment>
<dbReference type="PANTHER" id="PTHR48475">
    <property type="entry name" value="RIBONUCLEASE H"/>
    <property type="match status" value="1"/>
</dbReference>
<protein>
    <submittedName>
        <fullName evidence="1">Gypsy retrotransposon integrase-like protein</fullName>
    </submittedName>
</protein>
<dbReference type="Proteomes" id="UP000265520">
    <property type="component" value="Unassembled WGS sequence"/>
</dbReference>
<dbReference type="SUPFAM" id="SSF53098">
    <property type="entry name" value="Ribonuclease H-like"/>
    <property type="match status" value="1"/>
</dbReference>
<dbReference type="InterPro" id="IPR036397">
    <property type="entry name" value="RNaseH_sf"/>
</dbReference>
<sequence>MVEHPQTNGQAEAVKRVILRRLKRRLDDVKCNWTDELHHMLWEYRTAPHSTTGETPFRLTYGTKAVVLVEIEETRNYASLTEAAVKKATTTKYNKKVKSRDFLLRDLVLRRANMGGKNARDGKLARNWEGPYSHSWGNNFPGLGA</sequence>
<dbReference type="GO" id="GO:0003676">
    <property type="term" value="F:nucleic acid binding"/>
    <property type="evidence" value="ECO:0007669"/>
    <property type="project" value="InterPro"/>
</dbReference>
<proteinExistence type="predicted"/>
<organism evidence="1 2">
    <name type="scientific">Trifolium medium</name>
    <dbReference type="NCBI Taxonomy" id="97028"/>
    <lineage>
        <taxon>Eukaryota</taxon>
        <taxon>Viridiplantae</taxon>
        <taxon>Streptophyta</taxon>
        <taxon>Embryophyta</taxon>
        <taxon>Tracheophyta</taxon>
        <taxon>Spermatophyta</taxon>
        <taxon>Magnoliopsida</taxon>
        <taxon>eudicotyledons</taxon>
        <taxon>Gunneridae</taxon>
        <taxon>Pentapetalae</taxon>
        <taxon>rosids</taxon>
        <taxon>fabids</taxon>
        <taxon>Fabales</taxon>
        <taxon>Fabaceae</taxon>
        <taxon>Papilionoideae</taxon>
        <taxon>50 kb inversion clade</taxon>
        <taxon>NPAAA clade</taxon>
        <taxon>Hologalegina</taxon>
        <taxon>IRL clade</taxon>
        <taxon>Trifolieae</taxon>
        <taxon>Trifolium</taxon>
    </lineage>
</organism>
<evidence type="ECO:0000313" key="2">
    <source>
        <dbReference type="Proteomes" id="UP000265520"/>
    </source>
</evidence>
<dbReference type="InterPro" id="IPR012337">
    <property type="entry name" value="RNaseH-like_sf"/>
</dbReference>
<accession>A0A392M1B4</accession>
<gene>
    <name evidence="1" type="ORF">A2U01_0001552</name>
</gene>
<evidence type="ECO:0000313" key="1">
    <source>
        <dbReference type="EMBL" id="MCH80778.1"/>
    </source>
</evidence>